<sequence length="142" mass="16380">MSRELKEIVGLTKLNDFLINNKEVQIKEQIKQKLDSKQNELKEKNEKNNKEKEEKKPVILNIENSYDFSRYKEREKWEGPIKPESIKTQVSKPDIDQNSILSCNGICSNCAFKNLCGFGLQNLTEKLADVSVDSIKKLASKF</sequence>
<accession>A0A9Q0LIE6</accession>
<organism evidence="2 3">
    <name type="scientific">Anaeramoeba ignava</name>
    <name type="common">Anaerobic marine amoeba</name>
    <dbReference type="NCBI Taxonomy" id="1746090"/>
    <lineage>
        <taxon>Eukaryota</taxon>
        <taxon>Metamonada</taxon>
        <taxon>Anaeramoebidae</taxon>
        <taxon>Anaeramoeba</taxon>
    </lineage>
</organism>
<evidence type="ECO:0000313" key="2">
    <source>
        <dbReference type="EMBL" id="KAJ5072405.1"/>
    </source>
</evidence>
<comment type="caution">
    <text evidence="2">The sequence shown here is derived from an EMBL/GenBank/DDBJ whole genome shotgun (WGS) entry which is preliminary data.</text>
</comment>
<gene>
    <name evidence="2" type="ORF">M0811_01419</name>
</gene>
<evidence type="ECO:0000256" key="1">
    <source>
        <dbReference type="SAM" id="MobiDB-lite"/>
    </source>
</evidence>
<dbReference type="EMBL" id="JAPDFW010000081">
    <property type="protein sequence ID" value="KAJ5072405.1"/>
    <property type="molecule type" value="Genomic_DNA"/>
</dbReference>
<evidence type="ECO:0000313" key="3">
    <source>
        <dbReference type="Proteomes" id="UP001149090"/>
    </source>
</evidence>
<keyword evidence="3" id="KW-1185">Reference proteome</keyword>
<reference evidence="2" key="1">
    <citation type="submission" date="2022-10" db="EMBL/GenBank/DDBJ databases">
        <title>Novel sulphate-reducing endosymbionts in the free-living metamonad Anaeramoeba.</title>
        <authorList>
            <person name="Jerlstrom-Hultqvist J."/>
            <person name="Cepicka I."/>
            <person name="Gallot-Lavallee L."/>
            <person name="Salas-Leiva D."/>
            <person name="Curtis B.A."/>
            <person name="Zahonova K."/>
            <person name="Pipaliya S."/>
            <person name="Dacks J."/>
            <person name="Roger A.J."/>
        </authorList>
    </citation>
    <scope>NUCLEOTIDE SEQUENCE</scope>
    <source>
        <strain evidence="2">BMAN</strain>
    </source>
</reference>
<proteinExistence type="predicted"/>
<protein>
    <submittedName>
        <fullName evidence="2">Uncharacterized protein</fullName>
    </submittedName>
</protein>
<feature type="region of interest" description="Disordered" evidence="1">
    <location>
        <begin position="35"/>
        <end position="56"/>
    </location>
</feature>
<name>A0A9Q0LIE6_ANAIG</name>
<dbReference type="Proteomes" id="UP001149090">
    <property type="component" value="Unassembled WGS sequence"/>
</dbReference>
<dbReference type="AlphaFoldDB" id="A0A9Q0LIE6"/>